<dbReference type="CDD" id="cd16442">
    <property type="entry name" value="BPL"/>
    <property type="match status" value="1"/>
</dbReference>
<dbReference type="InterPro" id="IPR036388">
    <property type="entry name" value="WH-like_DNA-bd_sf"/>
</dbReference>
<name>A0A1L3GKU1_9BACT</name>
<dbReference type="Pfam" id="PF02237">
    <property type="entry name" value="BPL_C"/>
    <property type="match status" value="1"/>
</dbReference>
<feature type="binding site" evidence="6">
    <location>
        <position position="119"/>
    </location>
    <ligand>
        <name>biotin</name>
        <dbReference type="ChEBI" id="CHEBI:57586"/>
    </ligand>
</feature>
<dbReference type="OrthoDB" id="9807064at2"/>
<dbReference type="SUPFAM" id="SSF46785">
    <property type="entry name" value="Winged helix' DNA-binding domain"/>
    <property type="match status" value="1"/>
</dbReference>
<dbReference type="Pfam" id="PF08279">
    <property type="entry name" value="HTH_11"/>
    <property type="match status" value="1"/>
</dbReference>
<dbReference type="InterPro" id="IPR004408">
    <property type="entry name" value="Biotin_CoA_COase_ligase"/>
</dbReference>
<evidence type="ECO:0000259" key="7">
    <source>
        <dbReference type="PROSITE" id="PS51733"/>
    </source>
</evidence>
<accession>A0A1L3GKU1</accession>
<dbReference type="Gene3D" id="2.30.30.100">
    <property type="match status" value="1"/>
</dbReference>
<keyword evidence="3 6" id="KW-0067">ATP-binding</keyword>
<organism evidence="8 9">
    <name type="scientific">Syntrophotalea acetylenivorans</name>
    <dbReference type="NCBI Taxonomy" id="1842532"/>
    <lineage>
        <taxon>Bacteria</taxon>
        <taxon>Pseudomonadati</taxon>
        <taxon>Thermodesulfobacteriota</taxon>
        <taxon>Desulfuromonadia</taxon>
        <taxon>Desulfuromonadales</taxon>
        <taxon>Syntrophotaleaceae</taxon>
        <taxon>Syntrophotalea</taxon>
    </lineage>
</organism>
<dbReference type="NCBIfam" id="TIGR00121">
    <property type="entry name" value="birA_ligase"/>
    <property type="match status" value="1"/>
</dbReference>
<evidence type="ECO:0000313" key="8">
    <source>
        <dbReference type="EMBL" id="APG26573.1"/>
    </source>
</evidence>
<evidence type="ECO:0000313" key="9">
    <source>
        <dbReference type="Proteomes" id="UP000182517"/>
    </source>
</evidence>
<keyword evidence="1 6" id="KW-0436">Ligase</keyword>
<dbReference type="InterPro" id="IPR045864">
    <property type="entry name" value="aa-tRNA-synth_II/BPL/LPL"/>
</dbReference>
<keyword evidence="6" id="KW-0805">Transcription regulation</keyword>
<keyword evidence="9" id="KW-1185">Reference proteome</keyword>
<dbReference type="PANTHER" id="PTHR12835">
    <property type="entry name" value="BIOTIN PROTEIN LIGASE"/>
    <property type="match status" value="1"/>
</dbReference>
<dbReference type="PROSITE" id="PS51733">
    <property type="entry name" value="BPL_LPL_CATALYTIC"/>
    <property type="match status" value="1"/>
</dbReference>
<dbReference type="GO" id="GO:0004077">
    <property type="term" value="F:biotin--[biotin carboxyl-carrier protein] ligase activity"/>
    <property type="evidence" value="ECO:0007669"/>
    <property type="project" value="UniProtKB-UniRule"/>
</dbReference>
<dbReference type="Proteomes" id="UP000182517">
    <property type="component" value="Chromosome"/>
</dbReference>
<dbReference type="SUPFAM" id="SSF55681">
    <property type="entry name" value="Class II aaRS and biotin synthetases"/>
    <property type="match status" value="1"/>
</dbReference>
<keyword evidence="6" id="KW-0678">Repressor</keyword>
<dbReference type="InterPro" id="IPR036390">
    <property type="entry name" value="WH_DNA-bd_sf"/>
</dbReference>
<evidence type="ECO:0000256" key="1">
    <source>
        <dbReference type="ARBA" id="ARBA00022598"/>
    </source>
</evidence>
<dbReference type="GO" id="GO:0003677">
    <property type="term" value="F:DNA binding"/>
    <property type="evidence" value="ECO:0007669"/>
    <property type="project" value="UniProtKB-UniRule"/>
</dbReference>
<dbReference type="InterPro" id="IPR004143">
    <property type="entry name" value="BPL_LPL_catalytic"/>
</dbReference>
<dbReference type="PANTHER" id="PTHR12835:SF5">
    <property type="entry name" value="BIOTIN--PROTEIN LIGASE"/>
    <property type="match status" value="1"/>
</dbReference>
<dbReference type="InterPro" id="IPR011991">
    <property type="entry name" value="ArsR-like_HTH"/>
</dbReference>
<dbReference type="KEGG" id="pef:A7E78_01070"/>
<feature type="domain" description="BPL/LPL catalytic" evidence="7">
    <location>
        <begin position="72"/>
        <end position="263"/>
    </location>
</feature>
<dbReference type="EMBL" id="CP015519">
    <property type="protein sequence ID" value="APG26573.1"/>
    <property type="molecule type" value="Genomic_DNA"/>
</dbReference>
<keyword evidence="4 6" id="KW-0092">Biotin</keyword>
<feature type="binding site" evidence="6">
    <location>
        <position position="190"/>
    </location>
    <ligand>
        <name>biotin</name>
        <dbReference type="ChEBI" id="CHEBI:57586"/>
    </ligand>
</feature>
<dbReference type="Gene3D" id="1.10.10.10">
    <property type="entry name" value="Winged helix-like DNA-binding domain superfamily/Winged helix DNA-binding domain"/>
    <property type="match status" value="1"/>
</dbReference>
<protein>
    <recommendedName>
        <fullName evidence="6">Bifunctional ligase/repressor BirA</fullName>
    </recommendedName>
    <alternativeName>
        <fullName evidence="6">Biotin--[acetyl-CoA-carboxylase] ligase</fullName>
        <ecNumber evidence="6">6.3.4.15</ecNumber>
    </alternativeName>
    <alternativeName>
        <fullName evidence="6">Biotin--protein ligase</fullName>
    </alternativeName>
    <alternativeName>
        <fullName evidence="6">Biotin-[acetyl-CoA carboxylase] synthetase</fullName>
    </alternativeName>
</protein>
<feature type="binding site" evidence="6">
    <location>
        <begin position="95"/>
        <end position="97"/>
    </location>
    <ligand>
        <name>biotin</name>
        <dbReference type="ChEBI" id="CHEBI:57586"/>
    </ligand>
</feature>
<dbReference type="Gene3D" id="3.30.930.10">
    <property type="entry name" value="Bira Bifunctional Protein, Domain 2"/>
    <property type="match status" value="1"/>
</dbReference>
<evidence type="ECO:0000256" key="4">
    <source>
        <dbReference type="ARBA" id="ARBA00023267"/>
    </source>
</evidence>
<dbReference type="InterPro" id="IPR008988">
    <property type="entry name" value="Transcriptional_repressor_C"/>
</dbReference>
<comment type="caution">
    <text evidence="6">Lacks conserved residue(s) required for the propagation of feature annotation.</text>
</comment>
<dbReference type="InterPro" id="IPR003142">
    <property type="entry name" value="BPL_C"/>
</dbReference>
<dbReference type="HAMAP" id="MF_00978">
    <property type="entry name" value="Bifunct_BirA"/>
    <property type="match status" value="1"/>
</dbReference>
<dbReference type="CDD" id="cd00090">
    <property type="entry name" value="HTH_ARSR"/>
    <property type="match status" value="1"/>
</dbReference>
<dbReference type="Pfam" id="PF03099">
    <property type="entry name" value="BPL_LplA_LipB"/>
    <property type="match status" value="1"/>
</dbReference>
<reference evidence="8 9" key="1">
    <citation type="journal article" date="2017" name="Genome Announc.">
        <title>Complete Genome Sequences of Two Acetylene-Fermenting Pelobacter acetylenicus Strains.</title>
        <authorList>
            <person name="Sutton J.M."/>
            <person name="Baesman S.M."/>
            <person name="Fierst J.L."/>
            <person name="Poret-Peterson A.T."/>
            <person name="Oremland R.S."/>
            <person name="Dunlap D.S."/>
            <person name="Akob D.M."/>
        </authorList>
    </citation>
    <scope>NUCLEOTIDE SEQUENCE [LARGE SCALE GENOMIC DNA]</scope>
    <source>
        <strain evidence="8 9">SFB93</strain>
    </source>
</reference>
<comment type="function">
    <text evidence="6">Acts both as a biotin--[acetyl-CoA-carboxylase] ligase and a repressor.</text>
</comment>
<gene>
    <name evidence="6" type="primary">birA</name>
    <name evidence="8" type="ORF">A7E78_01070</name>
</gene>
<comment type="similarity">
    <text evidence="6">Belongs to the biotin--protein ligase family.</text>
</comment>
<evidence type="ECO:0000256" key="5">
    <source>
        <dbReference type="ARBA" id="ARBA00047846"/>
    </source>
</evidence>
<dbReference type="GO" id="GO:0005737">
    <property type="term" value="C:cytoplasm"/>
    <property type="evidence" value="ECO:0007669"/>
    <property type="project" value="TreeGrafter"/>
</dbReference>
<dbReference type="GO" id="GO:0005524">
    <property type="term" value="F:ATP binding"/>
    <property type="evidence" value="ECO:0007669"/>
    <property type="project" value="UniProtKB-UniRule"/>
</dbReference>
<keyword evidence="6" id="KW-0804">Transcription</keyword>
<sequence length="327" mass="36262">MSQQSRQDEILMLFRQQPDAFVSGAEMSRVLGVSRTAVWKHIEQLRTLGYQIEAVTARGYRLRTSPDLLLPAELQTGLQTKVVGRELVYFTDTDSTNDRAHDLAKNGAEEGTVVIAESQQAGKGRLGRRWTSPAGVNLYASIILRPPIAPRYASQLTFLSSAAVARAIVDITGLTPTVKWPNDVLLDGCKVAGLLNELDAETERIRYLVLGVGVNVNMKAEQFPDDLRYPASSLAIARGQEVSRLLFTRTLLEHLDQLYDQYRREGFQPILQAWQGFFALTGRQVEVDCQGRLLQGQVVGLDDDGALLLQMADGRQERVLAGDVRPL</sequence>
<feature type="DNA-binding region" description="H-T-H motif" evidence="6">
    <location>
        <begin position="24"/>
        <end position="43"/>
    </location>
</feature>
<proteinExistence type="inferred from homology"/>
<dbReference type="STRING" id="1842532.A7E78_01070"/>
<keyword evidence="2 6" id="KW-0547">Nucleotide-binding</keyword>
<dbReference type="SUPFAM" id="SSF50037">
    <property type="entry name" value="C-terminal domain of transcriptional repressors"/>
    <property type="match status" value="1"/>
</dbReference>
<keyword evidence="6" id="KW-0238">DNA-binding</keyword>
<dbReference type="EC" id="6.3.4.15" evidence="6"/>
<dbReference type="GO" id="GO:0006355">
    <property type="term" value="P:regulation of DNA-templated transcription"/>
    <property type="evidence" value="ECO:0007669"/>
    <property type="project" value="UniProtKB-UniRule"/>
</dbReference>
<dbReference type="RefSeq" id="WP_072282534.1">
    <property type="nucleotide sequence ID" value="NZ_CP015519.1"/>
</dbReference>
<dbReference type="AlphaFoldDB" id="A0A1L3GKU1"/>
<comment type="catalytic activity">
    <reaction evidence="5 6">
        <text>biotin + L-lysyl-[protein] + ATP = N(6)-biotinyl-L-lysyl-[protein] + AMP + diphosphate + H(+)</text>
        <dbReference type="Rhea" id="RHEA:11756"/>
        <dbReference type="Rhea" id="RHEA-COMP:9752"/>
        <dbReference type="Rhea" id="RHEA-COMP:10505"/>
        <dbReference type="ChEBI" id="CHEBI:15378"/>
        <dbReference type="ChEBI" id="CHEBI:29969"/>
        <dbReference type="ChEBI" id="CHEBI:30616"/>
        <dbReference type="ChEBI" id="CHEBI:33019"/>
        <dbReference type="ChEBI" id="CHEBI:57586"/>
        <dbReference type="ChEBI" id="CHEBI:83144"/>
        <dbReference type="ChEBI" id="CHEBI:456215"/>
        <dbReference type="EC" id="6.3.4.15"/>
    </reaction>
</comment>
<evidence type="ECO:0000256" key="3">
    <source>
        <dbReference type="ARBA" id="ARBA00022840"/>
    </source>
</evidence>
<dbReference type="InterPro" id="IPR030855">
    <property type="entry name" value="Bifunct_BirA"/>
</dbReference>
<evidence type="ECO:0000256" key="6">
    <source>
        <dbReference type="HAMAP-Rule" id="MF_00978"/>
    </source>
</evidence>
<evidence type="ECO:0000256" key="2">
    <source>
        <dbReference type="ARBA" id="ARBA00022741"/>
    </source>
</evidence>
<dbReference type="InterPro" id="IPR013196">
    <property type="entry name" value="HTH_11"/>
</dbReference>